<dbReference type="AlphaFoldDB" id="A0AAF0YC93"/>
<keyword evidence="5" id="KW-1185">Reference proteome</keyword>
<feature type="compositionally biased region" description="Low complexity" evidence="2">
    <location>
        <begin position="877"/>
        <end position="894"/>
    </location>
</feature>
<feature type="region of interest" description="Disordered" evidence="2">
    <location>
        <begin position="223"/>
        <end position="251"/>
    </location>
</feature>
<gene>
    <name evidence="4" type="primary">daf-19</name>
    <name evidence="4" type="ORF">LOC62_05G007332</name>
</gene>
<dbReference type="SUPFAM" id="SSF46785">
    <property type="entry name" value="Winged helix' DNA-binding domain"/>
    <property type="match status" value="1"/>
</dbReference>
<feature type="region of interest" description="Disordered" evidence="2">
    <location>
        <begin position="1"/>
        <end position="21"/>
    </location>
</feature>
<sequence length="960" mass="101777">MADFGETPPMPSAPGDYQPGQVEATAGFLNAFESAGLPHGFSPAGSEHSFATGLDLSRPNTSGMPTGAGPPPLGDLPLGPHGPGQISPDGSHHPSHHHHHHHHGSGHSHSFSTASLPSLASSSTSFSLASQGDPIPPPGMYMPGLPPGDYSPGPMFHDGGKPFAYGPPPQMIPPGVPMPPGMGVPIGMGMPPHSLVNTMPPGLIGRSPVAPLMAVLPAQQMPVSGKMGHDRHRSASRSAPYHMSSRSNSLSVKSDMDEELMSIYSSASNTSGYGTSWSNSTSLIAGDMGQMTLEHRRSSSTPFEIPSNVHHSGRSRARSFSLGKISNSLDFLETELEVSGHAAERETAVRTDLSNKAEQVRSLSPCQHGKARAVWAKRWLKLCYTPVNGFTVPRQGLYHSYTMSCNDFGLRPINSASFGKVVRSTFQGIRTRRLGVRGNSKYHYVSLRPAISTEAHRLNAYGDSSGQLHIAPQDGDLIDDHGDQQEILTDDDTDEDDEDDLADLSEGMQYSVASVHPFVRARHLGAGGARAHSAPDDSGILRSARPAYLGPQDASTPTGVHAGTGTAGLGLSALDRPFPPFPAVPAGADPAVSQFYGRFVSQQELLSRCVIDSDFDAFEANYRSFWESLTSETLQLCSQQPLAGMIVEGMALSFDHFILSFVDKILQPLTSIAHSSLGLLAANLEKVTADALGGVSEDVSGPAVKLAGHTANLIARFLDLHQITTAITPILADGDQLAAMRGSWGMFDTEFIVRQCSLSFGKADAGILGPILNSFGNWLNDVGMDMAANPVDQLAFCVDTALARAESTTTGRRSILSLIPRTAYISSQVMRLLTLRSDPAFGWFQLIKTWIDDYVSIACLRRAAFSRSSPIVRGARTPSKPSSTSSSTLFSSTPLEATSSHHGHPNPNLAIDTASAHYQAVLPLDGNAITPRPAFTSSGATVPSAGQALTEATVNGSSFV</sequence>
<feature type="domain" description="RFX-type winged-helix" evidence="3">
    <location>
        <begin position="376"/>
        <end position="451"/>
    </location>
</feature>
<dbReference type="Pfam" id="PF02257">
    <property type="entry name" value="RFX_DNA_binding"/>
    <property type="match status" value="1"/>
</dbReference>
<dbReference type="GO" id="GO:0000978">
    <property type="term" value="F:RNA polymerase II cis-regulatory region sequence-specific DNA binding"/>
    <property type="evidence" value="ECO:0007669"/>
    <property type="project" value="TreeGrafter"/>
</dbReference>
<evidence type="ECO:0000313" key="5">
    <source>
        <dbReference type="Proteomes" id="UP000827549"/>
    </source>
</evidence>
<feature type="region of interest" description="Disordered" evidence="2">
    <location>
        <begin position="871"/>
        <end position="909"/>
    </location>
</feature>
<evidence type="ECO:0000256" key="2">
    <source>
        <dbReference type="SAM" id="MobiDB-lite"/>
    </source>
</evidence>
<dbReference type="PANTHER" id="PTHR12619">
    <property type="entry name" value="RFX TRANSCRIPTION FACTOR FAMILY"/>
    <property type="match status" value="1"/>
</dbReference>
<dbReference type="GO" id="GO:0000981">
    <property type="term" value="F:DNA-binding transcription factor activity, RNA polymerase II-specific"/>
    <property type="evidence" value="ECO:0007669"/>
    <property type="project" value="TreeGrafter"/>
</dbReference>
<dbReference type="Gene3D" id="1.10.10.10">
    <property type="entry name" value="Winged helix-like DNA-binding domain superfamily/Winged helix DNA-binding domain"/>
    <property type="match status" value="1"/>
</dbReference>
<proteinExistence type="predicted"/>
<organism evidence="4 5">
    <name type="scientific">Vanrija pseudolonga</name>
    <dbReference type="NCBI Taxonomy" id="143232"/>
    <lineage>
        <taxon>Eukaryota</taxon>
        <taxon>Fungi</taxon>
        <taxon>Dikarya</taxon>
        <taxon>Basidiomycota</taxon>
        <taxon>Agaricomycotina</taxon>
        <taxon>Tremellomycetes</taxon>
        <taxon>Trichosporonales</taxon>
        <taxon>Trichosporonaceae</taxon>
        <taxon>Vanrija</taxon>
    </lineage>
</organism>
<dbReference type="EMBL" id="CP086718">
    <property type="protein sequence ID" value="WOO83812.1"/>
    <property type="molecule type" value="Genomic_DNA"/>
</dbReference>
<dbReference type="InterPro" id="IPR039779">
    <property type="entry name" value="RFX-like"/>
</dbReference>
<keyword evidence="1" id="KW-0238">DNA-binding</keyword>
<evidence type="ECO:0000259" key="3">
    <source>
        <dbReference type="PROSITE" id="PS51526"/>
    </source>
</evidence>
<reference evidence="4" key="1">
    <citation type="submission" date="2023-10" db="EMBL/GenBank/DDBJ databases">
        <authorList>
            <person name="Noh H."/>
        </authorList>
    </citation>
    <scope>NUCLEOTIDE SEQUENCE</scope>
    <source>
        <strain evidence="4">DUCC4014</strain>
    </source>
</reference>
<evidence type="ECO:0000313" key="4">
    <source>
        <dbReference type="EMBL" id="WOO83812.1"/>
    </source>
</evidence>
<feature type="region of interest" description="Disordered" evidence="2">
    <location>
        <begin position="39"/>
        <end position="155"/>
    </location>
</feature>
<dbReference type="Pfam" id="PF25340">
    <property type="entry name" value="BCD_RFX"/>
    <property type="match status" value="1"/>
</dbReference>
<dbReference type="PROSITE" id="PS51526">
    <property type="entry name" value="RFX_DBD"/>
    <property type="match status" value="1"/>
</dbReference>
<name>A0AAF0YC93_9TREE</name>
<accession>A0AAF0YC93</accession>
<feature type="compositionally biased region" description="Pro residues" evidence="2">
    <location>
        <begin position="134"/>
        <end position="146"/>
    </location>
</feature>
<dbReference type="InterPro" id="IPR036390">
    <property type="entry name" value="WH_DNA-bd_sf"/>
</dbReference>
<dbReference type="PANTHER" id="PTHR12619:SF5">
    <property type="entry name" value="TRANSCRIPTION FACTOR RFX4"/>
    <property type="match status" value="1"/>
</dbReference>
<dbReference type="InterPro" id="IPR036388">
    <property type="entry name" value="WH-like_DNA-bd_sf"/>
</dbReference>
<protein>
    <submittedName>
        <fullName evidence="4">RFX-like transcription factor daf-19</fullName>
    </submittedName>
</protein>
<feature type="compositionally biased region" description="Low complexity" evidence="2">
    <location>
        <begin position="107"/>
        <end position="133"/>
    </location>
</feature>
<dbReference type="InterPro" id="IPR057321">
    <property type="entry name" value="RFX1-4/6/8-like_BCD"/>
</dbReference>
<feature type="compositionally biased region" description="Basic residues" evidence="2">
    <location>
        <begin position="93"/>
        <end position="106"/>
    </location>
</feature>
<dbReference type="Proteomes" id="UP000827549">
    <property type="component" value="Chromosome 5"/>
</dbReference>
<dbReference type="RefSeq" id="XP_062629838.1">
    <property type="nucleotide sequence ID" value="XM_062773854.1"/>
</dbReference>
<dbReference type="InterPro" id="IPR003150">
    <property type="entry name" value="DNA-bd_RFX"/>
</dbReference>
<evidence type="ECO:0000256" key="1">
    <source>
        <dbReference type="ARBA" id="ARBA00023125"/>
    </source>
</evidence>
<dbReference type="GeneID" id="87810505"/>